<dbReference type="Pfam" id="PF02014">
    <property type="entry name" value="Reeler"/>
    <property type="match status" value="1"/>
</dbReference>
<evidence type="ECO:0000256" key="1">
    <source>
        <dbReference type="SAM" id="SignalP"/>
    </source>
</evidence>
<dbReference type="InParanoid" id="C3YBZ6"/>
<keyword evidence="1" id="KW-0732">Signal</keyword>
<proteinExistence type="predicted"/>
<dbReference type="STRING" id="7739.C3YBZ6"/>
<dbReference type="InterPro" id="IPR051237">
    <property type="entry name" value="Ferric-chelate_Red/DefProt"/>
</dbReference>
<feature type="domain" description="Reelin" evidence="2">
    <location>
        <begin position="72"/>
        <end position="233"/>
    </location>
</feature>
<dbReference type="EMBL" id="GG666499">
    <property type="protein sequence ID" value="EEN62171.1"/>
    <property type="molecule type" value="Genomic_DNA"/>
</dbReference>
<dbReference type="InterPro" id="IPR042307">
    <property type="entry name" value="Reeler_sf"/>
</dbReference>
<feature type="signal peptide" evidence="1">
    <location>
        <begin position="1"/>
        <end position="16"/>
    </location>
</feature>
<sequence>MYVLLVLVGALSLCNAFPNGAPKAACVNMTPHHIYFNLTRVQAQTTPSPYSVTVASNLYTAGGTVKVLVGALSLCSAYPNGAPKEACVTMMPGHKYANLTTVHPMTTASPYQIMVASNQYSPGATLKVQIVGPQFEGFLLQARHNGNTGPVGSFSNPPTNTKAVTCTSGSDSMTHANPNAKQNITLTWTAPTDARADVMFIATVAQVKNVFWLNNKSPMVTLAQGHQKEGNHV</sequence>
<dbReference type="AlphaFoldDB" id="C3YBZ6"/>
<organism>
    <name type="scientific">Branchiostoma floridae</name>
    <name type="common">Florida lancelet</name>
    <name type="synonym">Amphioxus</name>
    <dbReference type="NCBI Taxonomy" id="7739"/>
    <lineage>
        <taxon>Eukaryota</taxon>
        <taxon>Metazoa</taxon>
        <taxon>Chordata</taxon>
        <taxon>Cephalochordata</taxon>
        <taxon>Leptocardii</taxon>
        <taxon>Amphioxiformes</taxon>
        <taxon>Branchiostomatidae</taxon>
        <taxon>Branchiostoma</taxon>
    </lineage>
</organism>
<dbReference type="CDD" id="cd08544">
    <property type="entry name" value="Reeler"/>
    <property type="match status" value="1"/>
</dbReference>
<accession>C3YBZ6</accession>
<dbReference type="PROSITE" id="PS51019">
    <property type="entry name" value="REELIN"/>
    <property type="match status" value="1"/>
</dbReference>
<evidence type="ECO:0000259" key="2">
    <source>
        <dbReference type="PROSITE" id="PS51019"/>
    </source>
</evidence>
<dbReference type="PANTHER" id="PTHR45828:SF33">
    <property type="entry name" value="DOMON DOMAIN-CONTAINING PROTEIN"/>
    <property type="match status" value="1"/>
</dbReference>
<dbReference type="PANTHER" id="PTHR45828">
    <property type="entry name" value="CYTOCHROME B561/FERRIC REDUCTASE TRANSMEMBRANE"/>
    <property type="match status" value="1"/>
</dbReference>
<dbReference type="InterPro" id="IPR002861">
    <property type="entry name" value="Reeler_dom"/>
</dbReference>
<evidence type="ECO:0000313" key="3">
    <source>
        <dbReference type="EMBL" id="EEN62171.1"/>
    </source>
</evidence>
<dbReference type="Gene3D" id="2.60.40.4060">
    <property type="entry name" value="Reeler domain"/>
    <property type="match status" value="1"/>
</dbReference>
<gene>
    <name evidence="3" type="ORF">BRAFLDRAFT_92028</name>
</gene>
<protein>
    <recommendedName>
        <fullName evidence="2">Reelin domain-containing protein</fullName>
    </recommendedName>
</protein>
<reference evidence="3" key="1">
    <citation type="journal article" date="2008" name="Nature">
        <title>The amphioxus genome and the evolution of the chordate karyotype.</title>
        <authorList>
            <consortium name="US DOE Joint Genome Institute (JGI-PGF)"/>
            <person name="Putnam N.H."/>
            <person name="Butts T."/>
            <person name="Ferrier D.E.K."/>
            <person name="Furlong R.F."/>
            <person name="Hellsten U."/>
            <person name="Kawashima T."/>
            <person name="Robinson-Rechavi M."/>
            <person name="Shoguchi E."/>
            <person name="Terry A."/>
            <person name="Yu J.-K."/>
            <person name="Benito-Gutierrez E.L."/>
            <person name="Dubchak I."/>
            <person name="Garcia-Fernandez J."/>
            <person name="Gibson-Brown J.J."/>
            <person name="Grigoriev I.V."/>
            <person name="Horton A.C."/>
            <person name="de Jong P.J."/>
            <person name="Jurka J."/>
            <person name="Kapitonov V.V."/>
            <person name="Kohara Y."/>
            <person name="Kuroki Y."/>
            <person name="Lindquist E."/>
            <person name="Lucas S."/>
            <person name="Osoegawa K."/>
            <person name="Pennacchio L.A."/>
            <person name="Salamov A.A."/>
            <person name="Satou Y."/>
            <person name="Sauka-Spengler T."/>
            <person name="Schmutz J."/>
            <person name="Shin-I T."/>
            <person name="Toyoda A."/>
            <person name="Bronner-Fraser M."/>
            <person name="Fujiyama A."/>
            <person name="Holland L.Z."/>
            <person name="Holland P.W.H."/>
            <person name="Satoh N."/>
            <person name="Rokhsar D.S."/>
        </authorList>
    </citation>
    <scope>NUCLEOTIDE SEQUENCE [LARGE SCALE GENOMIC DNA]</scope>
    <source>
        <strain evidence="3">S238N-H82</strain>
        <tissue evidence="3">Testes</tissue>
    </source>
</reference>
<feature type="chain" id="PRO_5002935026" description="Reelin domain-containing protein" evidence="1">
    <location>
        <begin position="17"/>
        <end position="233"/>
    </location>
</feature>
<dbReference type="eggNOG" id="KOG4293">
    <property type="taxonomic scope" value="Eukaryota"/>
</dbReference>
<name>C3YBZ6_BRAFL</name>